<dbReference type="HAMAP" id="MF_00693">
    <property type="entry name" value="Transcrip_reg_TACO1"/>
    <property type="match status" value="1"/>
</dbReference>
<keyword evidence="11" id="KW-1185">Reference proteome</keyword>
<evidence type="ECO:0000256" key="2">
    <source>
        <dbReference type="ARBA" id="ARBA00022490"/>
    </source>
</evidence>
<dbReference type="NCBIfam" id="NF001030">
    <property type="entry name" value="PRK00110.1"/>
    <property type="match status" value="1"/>
</dbReference>
<dbReference type="InterPro" id="IPR002876">
    <property type="entry name" value="Transcrip_reg_TACO1-like"/>
</dbReference>
<feature type="compositionally biased region" description="Basic residues" evidence="7">
    <location>
        <begin position="1"/>
        <end position="15"/>
    </location>
</feature>
<dbReference type="GO" id="GO:0006355">
    <property type="term" value="P:regulation of DNA-templated transcription"/>
    <property type="evidence" value="ECO:0007669"/>
    <property type="project" value="UniProtKB-UniRule"/>
</dbReference>
<accession>A0A1I3ZUK2</accession>
<evidence type="ECO:0000313" key="10">
    <source>
        <dbReference type="EMBL" id="SFK47580.1"/>
    </source>
</evidence>
<feature type="domain" description="TACO1/YebC-like second and third" evidence="8">
    <location>
        <begin position="81"/>
        <end position="236"/>
    </location>
</feature>
<reference evidence="11" key="1">
    <citation type="submission" date="2016-10" db="EMBL/GenBank/DDBJ databases">
        <authorList>
            <person name="Varghese N."/>
            <person name="Submissions S."/>
        </authorList>
    </citation>
    <scope>NUCLEOTIDE SEQUENCE [LARGE SCALE GENOMIC DNA]</scope>
    <source>
        <strain evidence="11">DSM 5918</strain>
    </source>
</reference>
<dbReference type="Pfam" id="PF01709">
    <property type="entry name" value="Transcrip_reg"/>
    <property type="match status" value="1"/>
</dbReference>
<evidence type="ECO:0000256" key="3">
    <source>
        <dbReference type="ARBA" id="ARBA00023015"/>
    </source>
</evidence>
<dbReference type="AlphaFoldDB" id="A0A1I3ZUK2"/>
<dbReference type="GO" id="GO:0005829">
    <property type="term" value="C:cytosol"/>
    <property type="evidence" value="ECO:0007669"/>
    <property type="project" value="TreeGrafter"/>
</dbReference>
<comment type="similarity">
    <text evidence="1 6">Belongs to the TACO1 family.</text>
</comment>
<evidence type="ECO:0000259" key="8">
    <source>
        <dbReference type="Pfam" id="PF01709"/>
    </source>
</evidence>
<evidence type="ECO:0000259" key="9">
    <source>
        <dbReference type="Pfam" id="PF20772"/>
    </source>
</evidence>
<dbReference type="Gene3D" id="1.10.10.200">
    <property type="match status" value="1"/>
</dbReference>
<keyword evidence="3 6" id="KW-0805">Transcription regulation</keyword>
<dbReference type="OrthoDB" id="9781053at2"/>
<dbReference type="Pfam" id="PF20772">
    <property type="entry name" value="TACO1_YebC_N"/>
    <property type="match status" value="1"/>
</dbReference>
<evidence type="ECO:0000256" key="7">
    <source>
        <dbReference type="SAM" id="MobiDB-lite"/>
    </source>
</evidence>
<dbReference type="NCBIfam" id="NF009044">
    <property type="entry name" value="PRK12378.1"/>
    <property type="match status" value="1"/>
</dbReference>
<name>A0A1I3ZUK2_9BACT</name>
<dbReference type="InterPro" id="IPR029072">
    <property type="entry name" value="YebC-like"/>
</dbReference>
<dbReference type="NCBIfam" id="TIGR01033">
    <property type="entry name" value="YebC/PmpR family DNA-binding transcriptional regulator"/>
    <property type="match status" value="1"/>
</dbReference>
<dbReference type="EMBL" id="FORX01000027">
    <property type="protein sequence ID" value="SFK47580.1"/>
    <property type="molecule type" value="Genomic_DNA"/>
</dbReference>
<evidence type="ECO:0000256" key="6">
    <source>
        <dbReference type="HAMAP-Rule" id="MF_00693"/>
    </source>
</evidence>
<dbReference type="PANTHER" id="PTHR12532:SF6">
    <property type="entry name" value="TRANSCRIPTIONAL REGULATORY PROTEIN YEBC-RELATED"/>
    <property type="match status" value="1"/>
</dbReference>
<comment type="subcellular location">
    <subcellularLocation>
        <location evidence="6">Cytoplasm</location>
    </subcellularLocation>
</comment>
<dbReference type="PANTHER" id="PTHR12532">
    <property type="entry name" value="TRANSLATIONAL ACTIVATOR OF CYTOCHROME C OXIDASE 1"/>
    <property type="match status" value="1"/>
</dbReference>
<dbReference type="Gene3D" id="3.30.70.980">
    <property type="match status" value="2"/>
</dbReference>
<evidence type="ECO:0000256" key="1">
    <source>
        <dbReference type="ARBA" id="ARBA00008724"/>
    </source>
</evidence>
<dbReference type="Proteomes" id="UP000198635">
    <property type="component" value="Unassembled WGS sequence"/>
</dbReference>
<dbReference type="InterPro" id="IPR026564">
    <property type="entry name" value="Transcrip_reg_TACO1-like_dom3"/>
</dbReference>
<dbReference type="InterPro" id="IPR049083">
    <property type="entry name" value="TACO1_YebC_N"/>
</dbReference>
<organism evidence="10 11">
    <name type="scientific">Desulfomicrobium apsheronum</name>
    <dbReference type="NCBI Taxonomy" id="52560"/>
    <lineage>
        <taxon>Bacteria</taxon>
        <taxon>Pseudomonadati</taxon>
        <taxon>Thermodesulfobacteriota</taxon>
        <taxon>Desulfovibrionia</taxon>
        <taxon>Desulfovibrionales</taxon>
        <taxon>Desulfomicrobiaceae</taxon>
        <taxon>Desulfomicrobium</taxon>
    </lineage>
</organism>
<dbReference type="InterPro" id="IPR017856">
    <property type="entry name" value="Integrase-like_N"/>
</dbReference>
<dbReference type="FunFam" id="1.10.10.200:FF:000002">
    <property type="entry name" value="Probable transcriptional regulatory protein CLM62_37755"/>
    <property type="match status" value="1"/>
</dbReference>
<dbReference type="SUPFAM" id="SSF75625">
    <property type="entry name" value="YebC-like"/>
    <property type="match status" value="1"/>
</dbReference>
<evidence type="ECO:0000256" key="4">
    <source>
        <dbReference type="ARBA" id="ARBA00023125"/>
    </source>
</evidence>
<keyword evidence="4 6" id="KW-0238">DNA-binding</keyword>
<dbReference type="GO" id="GO:0003677">
    <property type="term" value="F:DNA binding"/>
    <property type="evidence" value="ECO:0007669"/>
    <property type="project" value="UniProtKB-UniRule"/>
</dbReference>
<evidence type="ECO:0000256" key="5">
    <source>
        <dbReference type="ARBA" id="ARBA00023163"/>
    </source>
</evidence>
<protein>
    <recommendedName>
        <fullName evidence="6">Probable transcriptional regulatory protein SAMN04488082_12711</fullName>
    </recommendedName>
</protein>
<dbReference type="STRING" id="52560.SAMN04488082_12711"/>
<feature type="region of interest" description="Disordered" evidence="7">
    <location>
        <begin position="1"/>
        <end position="20"/>
    </location>
</feature>
<keyword evidence="5 6" id="KW-0804">Transcription</keyword>
<sequence>MAGHSKWKNIQHRKGRQDLKRGKMFTKVSKEIILAAKGGGDPDMNARLRAAIDAAKAVNLPKDKIETAIKKGTGELASEALEEIMYEGYAPGGVAILIEAVTDNRNRTVAEVRHILSKNGGSMGAAGCVAWMFDTKGVFAFDKEKYTEDQLLEAGLEGGVEDVLDDDDSWQVLCAAEDFHTARSAFEAAGIEIMSAELNRIPQTTVAVDVETGRKVMKLYDALDDNDDVQNVYANFELPAELLAEM</sequence>
<gene>
    <name evidence="10" type="ORF">SAMN04488082_12711</name>
</gene>
<evidence type="ECO:0000313" key="11">
    <source>
        <dbReference type="Proteomes" id="UP000198635"/>
    </source>
</evidence>
<dbReference type="RefSeq" id="WP_092379250.1">
    <property type="nucleotide sequence ID" value="NZ_FORX01000027.1"/>
</dbReference>
<proteinExistence type="inferred from homology"/>
<dbReference type="InterPro" id="IPR048300">
    <property type="entry name" value="TACO1_YebC-like_2nd/3rd_dom"/>
</dbReference>
<keyword evidence="2 6" id="KW-0963">Cytoplasm</keyword>
<feature type="domain" description="TACO1/YebC-like N-terminal" evidence="9">
    <location>
        <begin position="5"/>
        <end position="75"/>
    </location>
</feature>